<evidence type="ECO:0000313" key="1">
    <source>
        <dbReference type="EMBL" id="EFN62931.1"/>
    </source>
</evidence>
<keyword evidence="2" id="KW-1185">Reference proteome</keyword>
<protein>
    <submittedName>
        <fullName evidence="1">Uncharacterized protein</fullName>
    </submittedName>
</protein>
<organism evidence="2">
    <name type="scientific">Camponotus floridanus</name>
    <name type="common">Florida carpenter ant</name>
    <dbReference type="NCBI Taxonomy" id="104421"/>
    <lineage>
        <taxon>Eukaryota</taxon>
        <taxon>Metazoa</taxon>
        <taxon>Ecdysozoa</taxon>
        <taxon>Arthropoda</taxon>
        <taxon>Hexapoda</taxon>
        <taxon>Insecta</taxon>
        <taxon>Pterygota</taxon>
        <taxon>Neoptera</taxon>
        <taxon>Endopterygota</taxon>
        <taxon>Hymenoptera</taxon>
        <taxon>Apocrita</taxon>
        <taxon>Aculeata</taxon>
        <taxon>Formicoidea</taxon>
        <taxon>Formicidae</taxon>
        <taxon>Formicinae</taxon>
        <taxon>Camponotus</taxon>
    </lineage>
</organism>
<dbReference type="Proteomes" id="UP000000311">
    <property type="component" value="Unassembled WGS sequence"/>
</dbReference>
<name>E2AUH2_CAMFO</name>
<sequence>MSSIQVTSLRTRPLPSGFNPSSLPFLGARYSRHPATNLLNIATNCVSPSLHLGLTKYRIDTVIWRATEQNIDVLQTQKTARLRFAVYHSVFAVACVPRCRDSVTPAYKPRTTFHVRRGIFKKRSTESNKKQIASAAWTAFCDETPAHIRNRADTINGPGLFAGSNECSANAHAALLRFNDTVGRLLCRTTCCCSRSLAMPSPISLVVPAKATGYGVITWRRVVTPSPLHPRKPNNTSAVATPTLKYQLIEIMLCSNKQSESFRIRLMVLESSLINPFSYIVYHSNSSRKRFNATLRISVSNGFVEIVDIDIADNSVSHDDYVIDLPKLTLLLLRDALFLNDVSVMTRKLLAPAISLYFDNVGYRSKNVDPRRRRQEFINLTESASGALMTARDITAPHETHLSTLFIIYTTQIDFLLCHLVKNFDGLNDSINLHILILSGNELKRIAIKHCRGSVIEATSWSSRGQFIYRQFNYRLICHYYIQSFADGNFDIDRALGLATRNSEDNQSIVKQFGNDIECESSRRDKATSWHAILPESKMRSVTPQEECKGVHIEFIRRQYLGGRNPLRTDRSKLGVKCFERMCGELELHILSLVDMEKSIIRYMNNFSLKIQELKILHTNAANFGSKIYCYGSDVSFIGTAPINEKKRDLVMRLLTAASVI</sequence>
<evidence type="ECO:0000313" key="2">
    <source>
        <dbReference type="Proteomes" id="UP000000311"/>
    </source>
</evidence>
<accession>E2AUH2</accession>
<dbReference type="InParanoid" id="E2AUH2"/>
<gene>
    <name evidence="1" type="ORF">EAG_15824</name>
</gene>
<dbReference type="AlphaFoldDB" id="E2AUH2"/>
<dbReference type="EMBL" id="GL442820">
    <property type="protein sequence ID" value="EFN62931.1"/>
    <property type="molecule type" value="Genomic_DNA"/>
</dbReference>
<proteinExistence type="predicted"/>
<reference evidence="1 2" key="1">
    <citation type="journal article" date="2010" name="Science">
        <title>Genomic comparison of the ants Camponotus floridanus and Harpegnathos saltator.</title>
        <authorList>
            <person name="Bonasio R."/>
            <person name="Zhang G."/>
            <person name="Ye C."/>
            <person name="Mutti N.S."/>
            <person name="Fang X."/>
            <person name="Qin N."/>
            <person name="Donahue G."/>
            <person name="Yang P."/>
            <person name="Li Q."/>
            <person name="Li C."/>
            <person name="Zhang P."/>
            <person name="Huang Z."/>
            <person name="Berger S.L."/>
            <person name="Reinberg D."/>
            <person name="Wang J."/>
            <person name="Liebig J."/>
        </authorList>
    </citation>
    <scope>NUCLEOTIDE SEQUENCE [LARGE SCALE GENOMIC DNA]</scope>
    <source>
        <strain evidence="2">C129</strain>
    </source>
</reference>